<dbReference type="PANTHER" id="PTHR30153:SF2">
    <property type="entry name" value="REPLICATIVE DNA HELICASE"/>
    <property type="match status" value="1"/>
</dbReference>
<organism evidence="5">
    <name type="scientific">mine drainage metagenome</name>
    <dbReference type="NCBI Taxonomy" id="410659"/>
    <lineage>
        <taxon>unclassified sequences</taxon>
        <taxon>metagenomes</taxon>
        <taxon>ecological metagenomes</taxon>
    </lineage>
</organism>
<comment type="caution">
    <text evidence="5">The sequence shown here is derived from an EMBL/GenBank/DDBJ whole genome shotgun (WGS) entry which is preliminary data.</text>
</comment>
<reference evidence="5" key="1">
    <citation type="submission" date="2013-08" db="EMBL/GenBank/DDBJ databases">
        <authorList>
            <person name="Mendez C."/>
            <person name="Richter M."/>
            <person name="Ferrer M."/>
            <person name="Sanchez J."/>
        </authorList>
    </citation>
    <scope>NUCLEOTIDE SEQUENCE</scope>
</reference>
<feature type="region of interest" description="Disordered" evidence="3">
    <location>
        <begin position="1"/>
        <end position="21"/>
    </location>
</feature>
<evidence type="ECO:0000256" key="3">
    <source>
        <dbReference type="SAM" id="MobiDB-lite"/>
    </source>
</evidence>
<feature type="non-terminal residue" evidence="5">
    <location>
        <position position="121"/>
    </location>
</feature>
<dbReference type="GO" id="GO:0006260">
    <property type="term" value="P:DNA replication"/>
    <property type="evidence" value="ECO:0007669"/>
    <property type="project" value="UniProtKB-KW"/>
</dbReference>
<dbReference type="GO" id="GO:0005524">
    <property type="term" value="F:ATP binding"/>
    <property type="evidence" value="ECO:0007669"/>
    <property type="project" value="InterPro"/>
</dbReference>
<keyword evidence="5" id="KW-0067">ATP-binding</keyword>
<evidence type="ECO:0000313" key="5">
    <source>
        <dbReference type="EMBL" id="EQD58363.1"/>
    </source>
</evidence>
<dbReference type="AlphaFoldDB" id="T1APD0"/>
<dbReference type="SUPFAM" id="SSF48024">
    <property type="entry name" value="N-terminal domain of DnaB helicase"/>
    <property type="match status" value="1"/>
</dbReference>
<name>T1APD0_9ZZZZ</name>
<feature type="domain" description="DNA helicase DnaB-like N-terminal" evidence="4">
    <location>
        <begin position="17"/>
        <end position="118"/>
    </location>
</feature>
<protein>
    <submittedName>
        <fullName evidence="5">Replicative DNA helicase</fullName>
    </submittedName>
</protein>
<sequence>MNASHAPDADRSRIAGPPHSDEAEQAFLGGLLLDNSVWPEVSDMVRAEDFYRRDHQVVFEALFSLFQENKPVDLVTASEQLEQMGRMAEAGGMGYLMQLVHDTPTAANTHAYAAIIREYSL</sequence>
<dbReference type="EMBL" id="AUZZ01002944">
    <property type="protein sequence ID" value="EQD58363.1"/>
    <property type="molecule type" value="Genomic_DNA"/>
</dbReference>
<accession>T1APD0</accession>
<dbReference type="Gene3D" id="1.10.860.10">
    <property type="entry name" value="DNAb Helicase, Chain A"/>
    <property type="match status" value="1"/>
</dbReference>
<dbReference type="Pfam" id="PF00772">
    <property type="entry name" value="DnaB"/>
    <property type="match status" value="1"/>
</dbReference>
<dbReference type="PANTHER" id="PTHR30153">
    <property type="entry name" value="REPLICATIVE DNA HELICASE DNAB"/>
    <property type="match status" value="1"/>
</dbReference>
<evidence type="ECO:0000256" key="2">
    <source>
        <dbReference type="ARBA" id="ARBA00023125"/>
    </source>
</evidence>
<dbReference type="InterPro" id="IPR016136">
    <property type="entry name" value="DNA_helicase_N/primase_C"/>
</dbReference>
<evidence type="ECO:0000259" key="4">
    <source>
        <dbReference type="Pfam" id="PF00772"/>
    </source>
</evidence>
<keyword evidence="5" id="KW-0378">Hydrolase</keyword>
<dbReference type="GO" id="GO:0003678">
    <property type="term" value="F:DNA helicase activity"/>
    <property type="evidence" value="ECO:0007669"/>
    <property type="project" value="InterPro"/>
</dbReference>
<keyword evidence="5" id="KW-0547">Nucleotide-binding</keyword>
<dbReference type="GO" id="GO:0003677">
    <property type="term" value="F:DNA binding"/>
    <property type="evidence" value="ECO:0007669"/>
    <property type="project" value="UniProtKB-KW"/>
</dbReference>
<dbReference type="InterPro" id="IPR007693">
    <property type="entry name" value="DNA_helicase_DnaB-like_N"/>
</dbReference>
<proteinExistence type="predicted"/>
<gene>
    <name evidence="5" type="ORF">B2A_04389</name>
</gene>
<dbReference type="GO" id="GO:0005829">
    <property type="term" value="C:cytosol"/>
    <property type="evidence" value="ECO:0007669"/>
    <property type="project" value="TreeGrafter"/>
</dbReference>
<dbReference type="InterPro" id="IPR036185">
    <property type="entry name" value="DNA_heli_DnaB-like_N_sf"/>
</dbReference>
<evidence type="ECO:0000256" key="1">
    <source>
        <dbReference type="ARBA" id="ARBA00022705"/>
    </source>
</evidence>
<keyword evidence="1" id="KW-0235">DNA replication</keyword>
<keyword evidence="2" id="KW-0238">DNA-binding</keyword>
<keyword evidence="5" id="KW-0347">Helicase</keyword>
<reference evidence="5" key="2">
    <citation type="journal article" date="2014" name="ISME J.">
        <title>Microbial stratification in low pH oxic and suboxic macroscopic growths along an acid mine drainage.</title>
        <authorList>
            <person name="Mendez-Garcia C."/>
            <person name="Mesa V."/>
            <person name="Sprenger R.R."/>
            <person name="Richter M."/>
            <person name="Diez M.S."/>
            <person name="Solano J."/>
            <person name="Bargiela R."/>
            <person name="Golyshina O.V."/>
            <person name="Manteca A."/>
            <person name="Ramos J.L."/>
            <person name="Gallego J.R."/>
            <person name="Llorente I."/>
            <person name="Martins Dos Santos V.A."/>
            <person name="Jensen O.N."/>
            <person name="Pelaez A.I."/>
            <person name="Sanchez J."/>
            <person name="Ferrer M."/>
        </authorList>
    </citation>
    <scope>NUCLEOTIDE SEQUENCE</scope>
</reference>